<dbReference type="InterPro" id="IPR007267">
    <property type="entry name" value="GtrA_DPMS_TM"/>
</dbReference>
<organism evidence="8 9">
    <name type="scientific">Paenibacillus arenilitoris</name>
    <dbReference type="NCBI Taxonomy" id="2772299"/>
    <lineage>
        <taxon>Bacteria</taxon>
        <taxon>Bacillati</taxon>
        <taxon>Bacillota</taxon>
        <taxon>Bacilli</taxon>
        <taxon>Bacillales</taxon>
        <taxon>Paenibacillaceae</taxon>
        <taxon>Paenibacillus</taxon>
    </lineage>
</organism>
<keyword evidence="3 6" id="KW-0812">Transmembrane</keyword>
<evidence type="ECO:0000313" key="9">
    <source>
        <dbReference type="Proteomes" id="UP000632125"/>
    </source>
</evidence>
<reference evidence="8" key="1">
    <citation type="submission" date="2020-09" db="EMBL/GenBank/DDBJ databases">
        <title>A novel bacterium of genus Paenibacillus, isolated from South China Sea.</title>
        <authorList>
            <person name="Huang H."/>
            <person name="Mo K."/>
            <person name="Hu Y."/>
        </authorList>
    </citation>
    <scope>NUCLEOTIDE SEQUENCE</scope>
    <source>
        <strain evidence="8">IB182493</strain>
    </source>
</reference>
<evidence type="ECO:0000256" key="4">
    <source>
        <dbReference type="ARBA" id="ARBA00022989"/>
    </source>
</evidence>
<accession>A0A927CR17</accession>
<dbReference type="InterPro" id="IPR051401">
    <property type="entry name" value="GtrA_CellWall_Glycosyl"/>
</dbReference>
<keyword evidence="4 6" id="KW-1133">Transmembrane helix</keyword>
<protein>
    <submittedName>
        <fullName evidence="8">GtrA family protein</fullName>
    </submittedName>
</protein>
<name>A0A927CR17_9BACL</name>
<dbReference type="GO" id="GO:0000271">
    <property type="term" value="P:polysaccharide biosynthetic process"/>
    <property type="evidence" value="ECO:0007669"/>
    <property type="project" value="InterPro"/>
</dbReference>
<evidence type="ECO:0000256" key="6">
    <source>
        <dbReference type="SAM" id="Phobius"/>
    </source>
</evidence>
<feature type="transmembrane region" description="Helical" evidence="6">
    <location>
        <begin position="42"/>
        <end position="60"/>
    </location>
</feature>
<dbReference type="Pfam" id="PF04138">
    <property type="entry name" value="GtrA_DPMS_TM"/>
    <property type="match status" value="1"/>
</dbReference>
<dbReference type="AlphaFoldDB" id="A0A927CR17"/>
<feature type="transmembrane region" description="Helical" evidence="6">
    <location>
        <begin position="108"/>
        <end position="128"/>
    </location>
</feature>
<keyword evidence="9" id="KW-1185">Reference proteome</keyword>
<evidence type="ECO:0000256" key="2">
    <source>
        <dbReference type="ARBA" id="ARBA00009399"/>
    </source>
</evidence>
<keyword evidence="5 6" id="KW-0472">Membrane</keyword>
<dbReference type="Proteomes" id="UP000632125">
    <property type="component" value="Unassembled WGS sequence"/>
</dbReference>
<evidence type="ECO:0000256" key="5">
    <source>
        <dbReference type="ARBA" id="ARBA00023136"/>
    </source>
</evidence>
<evidence type="ECO:0000256" key="3">
    <source>
        <dbReference type="ARBA" id="ARBA00022692"/>
    </source>
</evidence>
<comment type="similarity">
    <text evidence="2">Belongs to the GtrA family.</text>
</comment>
<dbReference type="EMBL" id="JACXIY010000032">
    <property type="protein sequence ID" value="MBD2871537.1"/>
    <property type="molecule type" value="Genomic_DNA"/>
</dbReference>
<proteinExistence type="inferred from homology"/>
<feature type="domain" description="GtrA/DPMS transmembrane" evidence="7">
    <location>
        <begin position="16"/>
        <end position="134"/>
    </location>
</feature>
<dbReference type="PANTHER" id="PTHR38459:SF1">
    <property type="entry name" value="PROPHAGE BACTOPRENOL-LINKED GLUCOSE TRANSLOCASE HOMOLOG"/>
    <property type="match status" value="1"/>
</dbReference>
<comment type="caution">
    <text evidence="8">The sequence shown here is derived from an EMBL/GenBank/DDBJ whole genome shotgun (WGS) entry which is preliminary data.</text>
</comment>
<dbReference type="PANTHER" id="PTHR38459">
    <property type="entry name" value="PROPHAGE BACTOPRENOL-LINKED GLUCOSE TRANSLOCASE HOMOLOG"/>
    <property type="match status" value="1"/>
</dbReference>
<evidence type="ECO:0000259" key="7">
    <source>
        <dbReference type="Pfam" id="PF04138"/>
    </source>
</evidence>
<feature type="transmembrane region" description="Helical" evidence="6">
    <location>
        <begin position="81"/>
        <end position="102"/>
    </location>
</feature>
<feature type="transmembrane region" description="Helical" evidence="6">
    <location>
        <begin position="12"/>
        <end position="36"/>
    </location>
</feature>
<comment type="subcellular location">
    <subcellularLocation>
        <location evidence="1">Membrane</location>
        <topology evidence="1">Multi-pass membrane protein</topology>
    </subcellularLocation>
</comment>
<dbReference type="GO" id="GO:0005886">
    <property type="term" value="C:plasma membrane"/>
    <property type="evidence" value="ECO:0007669"/>
    <property type="project" value="TreeGrafter"/>
</dbReference>
<gene>
    <name evidence="8" type="ORF">IDH41_23380</name>
</gene>
<dbReference type="RefSeq" id="WP_190865418.1">
    <property type="nucleotide sequence ID" value="NZ_JACXIY010000032.1"/>
</dbReference>
<sequence>MPGETRRRLGAQFIAFNLIGLLNTAIDFALFALLVWAGVNYVPAQAAAYAAGMASSLLLNSRITFRGTSGASGARIAGRTVLRFIAWNLFVLALSLLLLALLTELLGIGEAMAKVPVTAVTAVVNFFGSKRWVFAARSEGERG</sequence>
<evidence type="ECO:0000256" key="1">
    <source>
        <dbReference type="ARBA" id="ARBA00004141"/>
    </source>
</evidence>
<evidence type="ECO:0000313" key="8">
    <source>
        <dbReference type="EMBL" id="MBD2871537.1"/>
    </source>
</evidence>